<name>A0A6G9W2P3_9VIRU</name>
<dbReference type="RefSeq" id="YP_010798396.1">
    <property type="nucleotide sequence ID" value="NC_076438.1"/>
</dbReference>
<sequence length="310" mass="35252">MAFRPRFRRRTFRRRTNRARPRRTFRRSYYRGRRTRRPNTTKRIRNIAARKCKDKMLGLPYTLDDPPAPANPGEATTLTGNSTWGIIWNASGRSIGRLNPTGQALFPLEADRGKSRVYFRGVAEKMSMETNSNAAWIHRRTVFLDGGETIRTHMPPDTASTLTGSLGYVRPLYTVLNTAAASEPGATAWHEISDQIYDGQHNVDWSNLITARMDSQKVKVLYDKTRRISSGNDRGTWKINKYWHPVNRTIIYDDDQDGNEINTAPWSSGSRQSAGDVIVMDIFSCADGEEADEIRVGVESTVYWHEGSGY</sequence>
<dbReference type="KEGG" id="vg:80536577"/>
<dbReference type="EMBL" id="MN379615">
    <property type="protein sequence ID" value="QIR82254.1"/>
    <property type="molecule type" value="Genomic_DNA"/>
</dbReference>
<evidence type="ECO:0000313" key="2">
    <source>
        <dbReference type="Proteomes" id="UP000676268"/>
    </source>
</evidence>
<protein>
    <submittedName>
        <fullName evidence="1">Capsid protein</fullName>
    </submittedName>
</protein>
<dbReference type="Proteomes" id="UP000676268">
    <property type="component" value="Segment"/>
</dbReference>
<organism evidence="1 2">
    <name type="scientific">Chicken genomovirus mg8_401</name>
    <dbReference type="NCBI Taxonomy" id="2720952"/>
    <lineage>
        <taxon>Viruses</taxon>
        <taxon>Monodnaviria</taxon>
        <taxon>Shotokuvirae</taxon>
        <taxon>Cressdnaviricota</taxon>
        <taxon>Repensiviricetes</taxon>
        <taxon>Geplafuvirales</taxon>
        <taxon>Genomoviridae</taxon>
        <taxon>Gemykibivirus</taxon>
        <taxon>Gemykibivirus galga2</taxon>
    </lineage>
</organism>
<evidence type="ECO:0000313" key="1">
    <source>
        <dbReference type="EMBL" id="QIR82254.1"/>
    </source>
</evidence>
<reference evidence="1" key="1">
    <citation type="submission" date="2019-08" db="EMBL/GenBank/DDBJ databases">
        <title>Identification of single stranded DNA viruses in chicken tracheal swab swabs.</title>
        <authorList>
            <person name="Chrzastek K."/>
            <person name="Kapczynski D."/>
            <person name="Kulkarni A."/>
            <person name="Chappell L."/>
            <person name="Schmidlin K."/>
            <person name="Varsani A."/>
        </authorList>
    </citation>
    <scope>NUCLEOTIDE SEQUENCE</scope>
    <source>
        <strain evidence="1">Mg8_401</strain>
    </source>
</reference>
<accession>A0A6G9W2P3</accession>
<dbReference type="GeneID" id="80536577"/>
<proteinExistence type="predicted"/>
<keyword evidence="2" id="KW-1185">Reference proteome</keyword>